<accession>A0ABV3VUR9</accession>
<organism evidence="3 4">
    <name type="scientific">Lysinibacillus xylanilyticus</name>
    <dbReference type="NCBI Taxonomy" id="582475"/>
    <lineage>
        <taxon>Bacteria</taxon>
        <taxon>Bacillati</taxon>
        <taxon>Bacillota</taxon>
        <taxon>Bacilli</taxon>
        <taxon>Bacillales</taxon>
        <taxon>Bacillaceae</taxon>
        <taxon>Lysinibacillus</taxon>
    </lineage>
</organism>
<feature type="transmembrane region" description="Helical" evidence="2">
    <location>
        <begin position="6"/>
        <end position="28"/>
    </location>
</feature>
<protein>
    <submittedName>
        <fullName evidence="3">Uncharacterized protein</fullName>
    </submittedName>
</protein>
<keyword evidence="2" id="KW-0812">Transmembrane</keyword>
<dbReference type="Proteomes" id="UP001558534">
    <property type="component" value="Unassembled WGS sequence"/>
</dbReference>
<dbReference type="EMBL" id="JBFRHK010000003">
    <property type="protein sequence ID" value="MEX3744636.1"/>
    <property type="molecule type" value="Genomic_DNA"/>
</dbReference>
<evidence type="ECO:0000313" key="3">
    <source>
        <dbReference type="EMBL" id="MEX3744636.1"/>
    </source>
</evidence>
<feature type="region of interest" description="Disordered" evidence="1">
    <location>
        <begin position="26"/>
        <end position="48"/>
    </location>
</feature>
<evidence type="ECO:0000256" key="1">
    <source>
        <dbReference type="SAM" id="MobiDB-lite"/>
    </source>
</evidence>
<comment type="caution">
    <text evidence="3">The sequence shown here is derived from an EMBL/GenBank/DDBJ whole genome shotgun (WGS) entry which is preliminary data.</text>
</comment>
<evidence type="ECO:0000313" key="4">
    <source>
        <dbReference type="Proteomes" id="UP001558534"/>
    </source>
</evidence>
<evidence type="ECO:0000256" key="2">
    <source>
        <dbReference type="SAM" id="Phobius"/>
    </source>
</evidence>
<name>A0ABV3VUR9_9BACI</name>
<keyword evidence="4" id="KW-1185">Reference proteome</keyword>
<dbReference type="RefSeq" id="WP_368635600.1">
    <property type="nucleotide sequence ID" value="NZ_JBFRHK010000003.1"/>
</dbReference>
<proteinExistence type="predicted"/>
<feature type="compositionally biased region" description="Basic residues" evidence="1">
    <location>
        <begin position="32"/>
        <end position="48"/>
    </location>
</feature>
<reference evidence="3 4" key="1">
    <citation type="submission" date="2024-07" db="EMBL/GenBank/DDBJ databases">
        <title>Characterization of a bacterium isolated from hydrolysated instant sea cucumber by whole-genome sequencing and metabolomics.</title>
        <authorList>
            <person name="Luo X."/>
            <person name="Zhang Z."/>
            <person name="Zheng Z."/>
            <person name="Zhang W."/>
            <person name="Ming T."/>
            <person name="Jiao L."/>
            <person name="Su X."/>
            <person name="Kong F."/>
            <person name="Xu J."/>
        </authorList>
    </citation>
    <scope>NUCLEOTIDE SEQUENCE [LARGE SCALE GENOMIC DNA]</scope>
    <source>
        <strain evidence="3 4">XL-2024</strain>
    </source>
</reference>
<sequence>MDYDKILTYLVSIATIVNLLSSSAKNINDMKSKKKEKRRTPTKKKRRK</sequence>
<keyword evidence="2" id="KW-1133">Transmembrane helix</keyword>
<gene>
    <name evidence="3" type="ORF">AB1300_05750</name>
</gene>
<keyword evidence="2" id="KW-0472">Membrane</keyword>